<dbReference type="EMBL" id="CM034400">
    <property type="protein sequence ID" value="KAJ0175947.1"/>
    <property type="molecule type" value="Genomic_DNA"/>
</dbReference>
<name>A0ACC1CXE3_9NEOP</name>
<gene>
    <name evidence="1" type="ORF">K1T71_008121</name>
</gene>
<sequence>MTRRKSVCTKWTLVLIVVVYCSFVNCRPQDSSSSPMITTLEATDTNLSKSSTNLEVAPPSETTVSTSARDVKTKVPIRESIKMVTNQLLDEPSNESVNVPVVTDSKTAVKQKHQTVNKHKIKTRNEDEVSLENTRPGIAVPITSDEIDKEGKISNVNNESSTTNEGISTWVLLSNPSGKENMTSTEATKVDDKKKSNTTKNKPKRPNTNKITAKRPIIASNKADLIAAGSAINENVYNKIKDTVLSNVQKNKSTTQKPMTASSSEIAVKESETTKRDTTKASLLDSPTPAVKVTNKPKKKNKNKHRTSTTESTTINESALLPMEPKEQEIELEISTPPTTTKKPKRSTTRKKTKTKKRKTSKPSADSETTIVQKTSNKTKSGKPTKKPAEAGAVVSQIYNYLSREVMPSVGVGMIGLASLVGIASYFFYPFSTPVRRTFEVDKKDDLYKYNGEEYASEGNGQAEEEMLGTVLAGMPAHAKNKLNPYAAQTPQYSNRYPVKKEQDLRYRQVTKYDPTYNRYPQQKTGIAHAAVYPKPAVYGSQYETRHAYTTEEIYNYEKASSQYTPYPAVEPIYAAPQTGPSASYGSATSNSVVYGVKPSAETDFKPVYPYEGQFLSESTSNPETYQPTSMYLGSNDDQTNESKFSEHLNSNETDESKFVVGNVPKELAESVTPAVVPEHGPRNLRRKRSLKRSISSSLEEILREKDKDNFISNEIDDAMEYPIRNLAPDMDPMPISDSKNEVIPVYAVSVDNDQTVIESVSTAPIDEKPQKTETNTNDLETTTKEFKVYEVFTNKQEATEQSQNPTGTTFKRIMTETTTELKSETTSTMPPSPSPILETKIPSTSDRPKTTTYTPEVITYPPSNQSGGFFSFLKRLVEFKYRLGLSILQQTSESLNRYLRSMESSIETSMRKVANASKA</sequence>
<comment type="caution">
    <text evidence="1">The sequence shown here is derived from an EMBL/GenBank/DDBJ whole genome shotgun (WGS) entry which is preliminary data.</text>
</comment>
<protein>
    <submittedName>
        <fullName evidence="1">Uncharacterized protein</fullName>
    </submittedName>
</protein>
<reference evidence="1 2" key="1">
    <citation type="journal article" date="2021" name="Front. Genet.">
        <title>Chromosome-Level Genome Assembly Reveals Significant Gene Expansion in the Toll and IMD Signaling Pathways of Dendrolimus kikuchii.</title>
        <authorList>
            <person name="Zhou J."/>
            <person name="Wu P."/>
            <person name="Xiong Z."/>
            <person name="Liu N."/>
            <person name="Zhao N."/>
            <person name="Ji M."/>
            <person name="Qiu Y."/>
            <person name="Yang B."/>
        </authorList>
    </citation>
    <scope>NUCLEOTIDE SEQUENCE [LARGE SCALE GENOMIC DNA]</scope>
    <source>
        <strain evidence="1">Ann1</strain>
    </source>
</reference>
<accession>A0ACC1CXE3</accession>
<evidence type="ECO:0000313" key="1">
    <source>
        <dbReference type="EMBL" id="KAJ0175947.1"/>
    </source>
</evidence>
<evidence type="ECO:0000313" key="2">
    <source>
        <dbReference type="Proteomes" id="UP000824533"/>
    </source>
</evidence>
<dbReference type="Proteomes" id="UP000824533">
    <property type="component" value="Linkage Group LG14"/>
</dbReference>
<keyword evidence="2" id="KW-1185">Reference proteome</keyword>
<organism evidence="1 2">
    <name type="scientific">Dendrolimus kikuchii</name>
    <dbReference type="NCBI Taxonomy" id="765133"/>
    <lineage>
        <taxon>Eukaryota</taxon>
        <taxon>Metazoa</taxon>
        <taxon>Ecdysozoa</taxon>
        <taxon>Arthropoda</taxon>
        <taxon>Hexapoda</taxon>
        <taxon>Insecta</taxon>
        <taxon>Pterygota</taxon>
        <taxon>Neoptera</taxon>
        <taxon>Endopterygota</taxon>
        <taxon>Lepidoptera</taxon>
        <taxon>Glossata</taxon>
        <taxon>Ditrysia</taxon>
        <taxon>Bombycoidea</taxon>
        <taxon>Lasiocampidae</taxon>
        <taxon>Dendrolimus</taxon>
    </lineage>
</organism>
<proteinExistence type="predicted"/>